<keyword evidence="12" id="KW-0998">Cell outer membrane</keyword>
<evidence type="ECO:0000313" key="19">
    <source>
        <dbReference type="Proteomes" id="UP001198602"/>
    </source>
</evidence>
<keyword evidence="3" id="KW-0813">Transport</keyword>
<protein>
    <submittedName>
        <fullName evidence="18">TonB-dependent receptor</fullName>
    </submittedName>
</protein>
<evidence type="ECO:0000256" key="15">
    <source>
        <dbReference type="SAM" id="SignalP"/>
    </source>
</evidence>
<accession>A0ABS7Y452</accession>
<keyword evidence="15" id="KW-0732">Signal</keyword>
<evidence type="ECO:0000313" key="18">
    <source>
        <dbReference type="EMBL" id="MCA1854446.1"/>
    </source>
</evidence>
<feature type="domain" description="TonB-dependent receptor plug" evidence="17">
    <location>
        <begin position="49"/>
        <end position="156"/>
    </location>
</feature>
<organism evidence="18 19">
    <name type="scientific">Massilia hydrophila</name>
    <dbReference type="NCBI Taxonomy" id="3044279"/>
    <lineage>
        <taxon>Bacteria</taxon>
        <taxon>Pseudomonadati</taxon>
        <taxon>Pseudomonadota</taxon>
        <taxon>Betaproteobacteria</taxon>
        <taxon>Burkholderiales</taxon>
        <taxon>Oxalobacteraceae</taxon>
        <taxon>Telluria group</taxon>
        <taxon>Massilia</taxon>
    </lineage>
</organism>
<evidence type="ECO:0000256" key="10">
    <source>
        <dbReference type="ARBA" id="ARBA00023136"/>
    </source>
</evidence>
<keyword evidence="8" id="KW-0406">Ion transport</keyword>
<evidence type="ECO:0000256" key="4">
    <source>
        <dbReference type="ARBA" id="ARBA00022452"/>
    </source>
</evidence>
<keyword evidence="9 13" id="KW-0798">TonB box</keyword>
<feature type="chain" id="PRO_5047488593" evidence="15">
    <location>
        <begin position="26"/>
        <end position="686"/>
    </location>
</feature>
<evidence type="ECO:0000256" key="9">
    <source>
        <dbReference type="ARBA" id="ARBA00023077"/>
    </source>
</evidence>
<feature type="region of interest" description="Disordered" evidence="14">
    <location>
        <begin position="266"/>
        <end position="285"/>
    </location>
</feature>
<keyword evidence="11 18" id="KW-0675">Receptor</keyword>
<dbReference type="Pfam" id="PF00593">
    <property type="entry name" value="TonB_dep_Rec_b-barrel"/>
    <property type="match status" value="1"/>
</dbReference>
<reference evidence="18 19" key="1">
    <citation type="submission" date="2021-07" db="EMBL/GenBank/DDBJ databases">
        <title>Characterization of Violacein-producing bacteria and related species.</title>
        <authorList>
            <person name="Wilson H.S."/>
            <person name="De Leon M.E."/>
        </authorList>
    </citation>
    <scope>NUCLEOTIDE SEQUENCE [LARGE SCALE GENOMIC DNA]</scope>
    <source>
        <strain evidence="18 19">HSC-2F05</strain>
    </source>
</reference>
<dbReference type="InterPro" id="IPR036942">
    <property type="entry name" value="Beta-barrel_TonB_sf"/>
</dbReference>
<dbReference type="EMBL" id="JAHYBX010000001">
    <property type="protein sequence ID" value="MCA1854446.1"/>
    <property type="molecule type" value="Genomic_DNA"/>
</dbReference>
<dbReference type="Proteomes" id="UP001198602">
    <property type="component" value="Unassembled WGS sequence"/>
</dbReference>
<comment type="similarity">
    <text evidence="2 13">Belongs to the TonB-dependent receptor family.</text>
</comment>
<gene>
    <name evidence="18" type="ORF">LE190_00695</name>
</gene>
<comment type="caution">
    <text evidence="18">The sequence shown here is derived from an EMBL/GenBank/DDBJ whole genome shotgun (WGS) entry which is preliminary data.</text>
</comment>
<sequence>MPLRSTRTPIACAVCALFVHLPALADDFVLQRVLVEGSRSSQIGMTDSASSGSVGSKDLANRTVYRPGELLEATPGLIASQHSGEGKANQFYLRGFNLDHGTDLATWVDGMPVNQRSHAHGQGWTDLNFLIPEIVTRLDYRKGPYSATDGDFSSAGKASLAYANRLVAPLAAVTLGQDRYARSVLAGSPELAGGHLLYALELMKNDGPWTRPDGYRKINAVLRYSRGYANNGWTVTAMHYRGHWNATDQIPLRAVASGQLGRFDALDTSDGGEAERSSLSGSWRRTTEDTASSLSAYLIRNQLDLYSNFTYFLNDPVNGDQFAQPDRRVTAGLDGSHTWHAYKSADGAMASDMTVGFQLQNDNIFNALHDTRARRRLATTREDHIVEGSAAVYLENATMWSPALRTVVGVRANGYRFDVDSDRAENTGRARDSLLTPSLSVAYGPWQHTELYFNYGHGFHSNDARGTVAGIDPKSGDAVERTPGLVRSRGLELGLRTVAIPKTETTVSVYRLDFDSELTYIGDAGNTEAGDPSRRYGVELSNSVRANKWLTLNFDAAYARARSRGGEAGGQRIPGAVEGVAQAGLTVERMGPWSGALRLRYFGPRPLVEDNSVRSRASLTLNGRIGYRIGKDMRIELEGFNLTNRRDSAIDYYYESRLANEAQAVEDIHFHPIEPRSFRLSFSKNW</sequence>
<dbReference type="Gene3D" id="2.40.170.20">
    <property type="entry name" value="TonB-dependent receptor, beta-barrel domain"/>
    <property type="match status" value="1"/>
</dbReference>
<dbReference type="InterPro" id="IPR037066">
    <property type="entry name" value="Plug_dom_sf"/>
</dbReference>
<evidence type="ECO:0000256" key="8">
    <source>
        <dbReference type="ARBA" id="ARBA00023065"/>
    </source>
</evidence>
<evidence type="ECO:0000256" key="12">
    <source>
        <dbReference type="ARBA" id="ARBA00023237"/>
    </source>
</evidence>
<keyword evidence="10 13" id="KW-0472">Membrane</keyword>
<comment type="subcellular location">
    <subcellularLocation>
        <location evidence="1">Cell outer membrane</location>
        <topology evidence="1">Multi-pass membrane protein</topology>
    </subcellularLocation>
</comment>
<keyword evidence="7" id="KW-0408">Iron</keyword>
<feature type="signal peptide" evidence="15">
    <location>
        <begin position="1"/>
        <end position="25"/>
    </location>
</feature>
<evidence type="ECO:0000256" key="11">
    <source>
        <dbReference type="ARBA" id="ARBA00023170"/>
    </source>
</evidence>
<evidence type="ECO:0000256" key="1">
    <source>
        <dbReference type="ARBA" id="ARBA00004571"/>
    </source>
</evidence>
<dbReference type="InterPro" id="IPR039426">
    <property type="entry name" value="TonB-dep_rcpt-like"/>
</dbReference>
<keyword evidence="19" id="KW-1185">Reference proteome</keyword>
<evidence type="ECO:0000256" key="5">
    <source>
        <dbReference type="ARBA" id="ARBA00022496"/>
    </source>
</evidence>
<feature type="domain" description="TonB-dependent receptor-like beta-barrel" evidence="16">
    <location>
        <begin position="225"/>
        <end position="642"/>
    </location>
</feature>
<evidence type="ECO:0000256" key="14">
    <source>
        <dbReference type="SAM" id="MobiDB-lite"/>
    </source>
</evidence>
<evidence type="ECO:0000256" key="6">
    <source>
        <dbReference type="ARBA" id="ARBA00022692"/>
    </source>
</evidence>
<name>A0ABS7Y452_9BURK</name>
<dbReference type="RefSeq" id="WP_225236920.1">
    <property type="nucleotide sequence ID" value="NZ_JAHYBX010000001.1"/>
</dbReference>
<evidence type="ECO:0000256" key="13">
    <source>
        <dbReference type="RuleBase" id="RU003357"/>
    </source>
</evidence>
<evidence type="ECO:0000259" key="16">
    <source>
        <dbReference type="Pfam" id="PF00593"/>
    </source>
</evidence>
<evidence type="ECO:0000256" key="7">
    <source>
        <dbReference type="ARBA" id="ARBA00023004"/>
    </source>
</evidence>
<dbReference type="PANTHER" id="PTHR32552:SF81">
    <property type="entry name" value="TONB-DEPENDENT OUTER MEMBRANE RECEPTOR"/>
    <property type="match status" value="1"/>
</dbReference>
<evidence type="ECO:0000259" key="17">
    <source>
        <dbReference type="Pfam" id="PF07715"/>
    </source>
</evidence>
<dbReference type="Gene3D" id="2.170.130.10">
    <property type="entry name" value="TonB-dependent receptor, plug domain"/>
    <property type="match status" value="1"/>
</dbReference>
<keyword evidence="6" id="KW-0812">Transmembrane</keyword>
<evidence type="ECO:0000256" key="3">
    <source>
        <dbReference type="ARBA" id="ARBA00022448"/>
    </source>
</evidence>
<proteinExistence type="inferred from homology"/>
<evidence type="ECO:0000256" key="2">
    <source>
        <dbReference type="ARBA" id="ARBA00009810"/>
    </source>
</evidence>
<dbReference type="SUPFAM" id="SSF56935">
    <property type="entry name" value="Porins"/>
    <property type="match status" value="1"/>
</dbReference>
<dbReference type="PANTHER" id="PTHR32552">
    <property type="entry name" value="FERRICHROME IRON RECEPTOR-RELATED"/>
    <property type="match status" value="1"/>
</dbReference>
<dbReference type="Pfam" id="PF07715">
    <property type="entry name" value="Plug"/>
    <property type="match status" value="1"/>
</dbReference>
<dbReference type="InterPro" id="IPR012910">
    <property type="entry name" value="Plug_dom"/>
</dbReference>
<keyword evidence="5" id="KW-0410">Iron transport</keyword>
<dbReference type="InterPro" id="IPR000531">
    <property type="entry name" value="Beta-barrel_TonB"/>
</dbReference>
<keyword evidence="4" id="KW-1134">Transmembrane beta strand</keyword>